<evidence type="ECO:0000313" key="8">
    <source>
        <dbReference type="EMBL" id="KAF4629745.1"/>
    </source>
</evidence>
<dbReference type="PANTHER" id="PTHR33048:SF47">
    <property type="entry name" value="INTEGRAL MEMBRANE PROTEIN-RELATED"/>
    <property type="match status" value="1"/>
</dbReference>
<dbReference type="Proteomes" id="UP000566819">
    <property type="component" value="Unassembled WGS sequence"/>
</dbReference>
<evidence type="ECO:0000256" key="5">
    <source>
        <dbReference type="ARBA" id="ARBA00038359"/>
    </source>
</evidence>
<feature type="transmembrane region" description="Helical" evidence="6">
    <location>
        <begin position="141"/>
        <end position="164"/>
    </location>
</feature>
<feature type="transmembrane region" description="Helical" evidence="6">
    <location>
        <begin position="64"/>
        <end position="83"/>
    </location>
</feature>
<dbReference type="EMBL" id="JAAMPI010000633">
    <property type="protein sequence ID" value="KAF4629745.1"/>
    <property type="molecule type" value="Genomic_DNA"/>
</dbReference>
<evidence type="ECO:0000256" key="2">
    <source>
        <dbReference type="ARBA" id="ARBA00022692"/>
    </source>
</evidence>
<dbReference type="GO" id="GO:0016020">
    <property type="term" value="C:membrane"/>
    <property type="evidence" value="ECO:0007669"/>
    <property type="project" value="UniProtKB-SubCell"/>
</dbReference>
<keyword evidence="2 6" id="KW-0812">Transmembrane</keyword>
<evidence type="ECO:0000256" key="4">
    <source>
        <dbReference type="ARBA" id="ARBA00023136"/>
    </source>
</evidence>
<keyword evidence="4 6" id="KW-0472">Membrane</keyword>
<feature type="transmembrane region" description="Helical" evidence="6">
    <location>
        <begin position="184"/>
        <end position="208"/>
    </location>
</feature>
<evidence type="ECO:0000256" key="6">
    <source>
        <dbReference type="SAM" id="Phobius"/>
    </source>
</evidence>
<dbReference type="PANTHER" id="PTHR33048">
    <property type="entry name" value="PTH11-LIKE INTEGRAL MEMBRANE PROTEIN (AFU_ORTHOLOGUE AFUA_5G11245)"/>
    <property type="match status" value="1"/>
</dbReference>
<proteinExistence type="inferred from homology"/>
<comment type="caution">
    <text evidence="8">The sequence shown here is derived from an EMBL/GenBank/DDBJ whole genome shotgun (WGS) entry which is preliminary data.</text>
</comment>
<dbReference type="AlphaFoldDB" id="A0A8H4W2W9"/>
<protein>
    <recommendedName>
        <fullName evidence="7">Rhodopsin domain-containing protein</fullName>
    </recommendedName>
</protein>
<comment type="subcellular location">
    <subcellularLocation>
        <location evidence="1">Membrane</location>
        <topology evidence="1">Multi-pass membrane protein</topology>
    </subcellularLocation>
</comment>
<dbReference type="OrthoDB" id="10017208at2759"/>
<comment type="similarity">
    <text evidence="5">Belongs to the SAT4 family.</text>
</comment>
<sequence length="380" mass="41798">MSTTGGPSPAIPPEVLAEDLGPNLRIFEVFMAIIPPLSIILRFWARALSSGHKGSGKFWWDDWVALASLAFCSTSSALAFYLLDQGLGRHIYALSLSELENLSKAVYAVYFTYDTSLTLGKCSALLFYHRIFAKSSTWFRYSLWAAQAMVFAWWIGIMLGTVFMCHPISKGWLPLGDGYCNDISQLWIGSAVPSVAVDLIILLLPLPMLFKLQMSRIRRILVVGIFVCGYSIIVISVGRLVTVLKSKSDLAADLTYAGVPSLYWLSAEPAITILSICLPSIFFLGRKFFRDGPKSLFSSPASSLYKGSSEESIRGKTTGFNEKGEMNGNGKKIFVGPNPGSYDVHATKSNDLEKGSASQQYDRNGIRVKNEVHVGNENII</sequence>
<evidence type="ECO:0000256" key="3">
    <source>
        <dbReference type="ARBA" id="ARBA00022989"/>
    </source>
</evidence>
<dbReference type="InterPro" id="IPR049326">
    <property type="entry name" value="Rhodopsin_dom_fungi"/>
</dbReference>
<organism evidence="8 9">
    <name type="scientific">Cudoniella acicularis</name>
    <dbReference type="NCBI Taxonomy" id="354080"/>
    <lineage>
        <taxon>Eukaryota</taxon>
        <taxon>Fungi</taxon>
        <taxon>Dikarya</taxon>
        <taxon>Ascomycota</taxon>
        <taxon>Pezizomycotina</taxon>
        <taxon>Leotiomycetes</taxon>
        <taxon>Helotiales</taxon>
        <taxon>Tricladiaceae</taxon>
        <taxon>Cudoniella</taxon>
    </lineage>
</organism>
<keyword evidence="9" id="KW-1185">Reference proteome</keyword>
<dbReference type="Pfam" id="PF20684">
    <property type="entry name" value="Fung_rhodopsin"/>
    <property type="match status" value="1"/>
</dbReference>
<evidence type="ECO:0000313" key="9">
    <source>
        <dbReference type="Proteomes" id="UP000566819"/>
    </source>
</evidence>
<dbReference type="InterPro" id="IPR052337">
    <property type="entry name" value="SAT4-like"/>
</dbReference>
<name>A0A8H4W2W9_9HELO</name>
<feature type="transmembrane region" description="Helical" evidence="6">
    <location>
        <begin position="262"/>
        <end position="284"/>
    </location>
</feature>
<feature type="transmembrane region" description="Helical" evidence="6">
    <location>
        <begin position="105"/>
        <end position="129"/>
    </location>
</feature>
<feature type="domain" description="Rhodopsin" evidence="7">
    <location>
        <begin position="41"/>
        <end position="281"/>
    </location>
</feature>
<evidence type="ECO:0000256" key="1">
    <source>
        <dbReference type="ARBA" id="ARBA00004141"/>
    </source>
</evidence>
<feature type="transmembrane region" description="Helical" evidence="6">
    <location>
        <begin position="220"/>
        <end position="242"/>
    </location>
</feature>
<evidence type="ECO:0000259" key="7">
    <source>
        <dbReference type="Pfam" id="PF20684"/>
    </source>
</evidence>
<gene>
    <name evidence="8" type="ORF">G7Y89_g8399</name>
</gene>
<reference evidence="8 9" key="1">
    <citation type="submission" date="2020-03" db="EMBL/GenBank/DDBJ databases">
        <title>Draft Genome Sequence of Cudoniella acicularis.</title>
        <authorList>
            <person name="Buettner E."/>
            <person name="Kellner H."/>
        </authorList>
    </citation>
    <scope>NUCLEOTIDE SEQUENCE [LARGE SCALE GENOMIC DNA]</scope>
    <source>
        <strain evidence="8 9">DSM 108380</strain>
    </source>
</reference>
<feature type="transmembrane region" description="Helical" evidence="6">
    <location>
        <begin position="26"/>
        <end position="44"/>
    </location>
</feature>
<accession>A0A8H4W2W9</accession>
<keyword evidence="3 6" id="KW-1133">Transmembrane helix</keyword>